<keyword evidence="3" id="KW-1185">Reference proteome</keyword>
<proteinExistence type="predicted"/>
<evidence type="ECO:0000256" key="1">
    <source>
        <dbReference type="SAM" id="MobiDB-lite"/>
    </source>
</evidence>
<dbReference type="AlphaFoldDB" id="G1WGC4"/>
<protein>
    <submittedName>
        <fullName evidence="2">Uncharacterized protein</fullName>
    </submittedName>
</protein>
<sequence>MLDFFRELSEAVEDAEEEQKQIEKKIKAEQSRQKFRSPRRRH</sequence>
<dbReference type="STRING" id="742742.HMPREF9452_00387"/>
<name>G1WGC4_9ACTN</name>
<organism evidence="2 3">
    <name type="scientific">Collinsella tanakaei YIT 12063</name>
    <dbReference type="NCBI Taxonomy" id="742742"/>
    <lineage>
        <taxon>Bacteria</taxon>
        <taxon>Bacillati</taxon>
        <taxon>Actinomycetota</taxon>
        <taxon>Coriobacteriia</taxon>
        <taxon>Coriobacteriales</taxon>
        <taxon>Coriobacteriaceae</taxon>
        <taxon>Collinsella</taxon>
    </lineage>
</organism>
<dbReference type="Proteomes" id="UP000004830">
    <property type="component" value="Unassembled WGS sequence"/>
</dbReference>
<reference evidence="2 3" key="1">
    <citation type="submission" date="2011-06" db="EMBL/GenBank/DDBJ databases">
        <title>The Genome Sequence of Collinsella tanakaei YIT 12063.</title>
        <authorList>
            <consortium name="The Broad Institute Genome Sequencing Platform"/>
            <person name="Earl A."/>
            <person name="Ward D."/>
            <person name="Feldgarden M."/>
            <person name="Gevers D."/>
            <person name="Morotomi M."/>
            <person name="Young S.K."/>
            <person name="Zeng Q."/>
            <person name="Gargeya S."/>
            <person name="Fitzgerald M."/>
            <person name="Haas B."/>
            <person name="Abouelleil A."/>
            <person name="Alvarado L."/>
            <person name="Arachchi H.M."/>
            <person name="Berlin A."/>
            <person name="Brown A."/>
            <person name="Chapman S.B."/>
            <person name="Chen Z."/>
            <person name="Dunbar C."/>
            <person name="Freedman E."/>
            <person name="Gearin G."/>
            <person name="Gellesch M."/>
            <person name="Goldberg J."/>
            <person name="Griggs A."/>
            <person name="Gujja S."/>
            <person name="Heiman D."/>
            <person name="Howarth C."/>
            <person name="Larson L."/>
            <person name="Lui A."/>
            <person name="MacDonald P.J.P."/>
            <person name="Mehta T."/>
            <person name="Montmayeur A."/>
            <person name="Murphy C."/>
            <person name="Neiman D."/>
            <person name="Pearson M."/>
            <person name="Priest M."/>
            <person name="Roberts A."/>
            <person name="Saif S."/>
            <person name="Shea T."/>
            <person name="Shenoy N."/>
            <person name="Sisk P."/>
            <person name="Stolte C."/>
            <person name="Sykes S."/>
            <person name="Wortman J."/>
            <person name="Nusbaum C."/>
            <person name="Birren B."/>
        </authorList>
    </citation>
    <scope>NUCLEOTIDE SEQUENCE [LARGE SCALE GENOMIC DNA]</scope>
    <source>
        <strain evidence="2 3">YIT 12063</strain>
    </source>
</reference>
<feature type="compositionally biased region" description="Basic residues" evidence="1">
    <location>
        <begin position="33"/>
        <end position="42"/>
    </location>
</feature>
<comment type="caution">
    <text evidence="2">The sequence shown here is derived from an EMBL/GenBank/DDBJ whole genome shotgun (WGS) entry which is preliminary data.</text>
</comment>
<feature type="region of interest" description="Disordered" evidence="1">
    <location>
        <begin position="16"/>
        <end position="42"/>
    </location>
</feature>
<gene>
    <name evidence="2" type="ORF">HMPREF9452_00387</name>
</gene>
<feature type="compositionally biased region" description="Basic and acidic residues" evidence="1">
    <location>
        <begin position="18"/>
        <end position="32"/>
    </location>
</feature>
<evidence type="ECO:0000313" key="3">
    <source>
        <dbReference type="Proteomes" id="UP000004830"/>
    </source>
</evidence>
<accession>G1WGC4</accession>
<dbReference type="HOGENOM" id="CLU_3250032_0_0_11"/>
<dbReference type="PATRIC" id="fig|742742.3.peg.372"/>
<dbReference type="EMBL" id="ADLS01000006">
    <property type="protein sequence ID" value="EGX67375.1"/>
    <property type="molecule type" value="Genomic_DNA"/>
</dbReference>
<evidence type="ECO:0000313" key="2">
    <source>
        <dbReference type="EMBL" id="EGX67375.1"/>
    </source>
</evidence>